<evidence type="ECO:0000259" key="6">
    <source>
        <dbReference type="PROSITE" id="PS51722"/>
    </source>
</evidence>
<dbReference type="Gene3D" id="3.40.50.10050">
    <property type="entry name" value="Translation initiation factor IF- 2, domain 3"/>
    <property type="match status" value="1"/>
</dbReference>
<dbReference type="InterPro" id="IPR005225">
    <property type="entry name" value="Small_GTP-bd"/>
</dbReference>
<dbReference type="InterPro" id="IPR023115">
    <property type="entry name" value="TIF_IF2_dom3"/>
</dbReference>
<dbReference type="InterPro" id="IPR015760">
    <property type="entry name" value="TIF_IF2"/>
</dbReference>
<comment type="similarity">
    <text evidence="1">Belongs to the TRAFAC class translation factor GTPase superfamily. Classic translation factor GTPase family. IF-2 subfamily.</text>
</comment>
<dbReference type="InterPro" id="IPR009000">
    <property type="entry name" value="Transl_B-barrel_sf"/>
</dbReference>
<evidence type="ECO:0000256" key="4">
    <source>
        <dbReference type="ARBA" id="ARBA00022917"/>
    </source>
</evidence>
<dbReference type="FunFam" id="3.40.50.10050:FF:000001">
    <property type="entry name" value="Translation initiation factor IF-2"/>
    <property type="match status" value="1"/>
</dbReference>
<dbReference type="GO" id="GO:0003743">
    <property type="term" value="F:translation initiation factor activity"/>
    <property type="evidence" value="ECO:0007669"/>
    <property type="project" value="UniProtKB-KW"/>
</dbReference>
<keyword evidence="3" id="KW-0547">Nucleotide-binding</keyword>
<proteinExistence type="inferred from homology"/>
<dbReference type="Pfam" id="PF22042">
    <property type="entry name" value="EF-G_D2"/>
    <property type="match status" value="1"/>
</dbReference>
<dbReference type="CDD" id="cd01887">
    <property type="entry name" value="IF2_eIF5B"/>
    <property type="match status" value="1"/>
</dbReference>
<protein>
    <submittedName>
        <fullName evidence="7">Translation initiation factor IF-2 protein</fullName>
    </submittedName>
</protein>
<accession>A0A0G0GUF8</accession>
<dbReference type="InterPro" id="IPR053905">
    <property type="entry name" value="EF-G-like_DII"/>
</dbReference>
<keyword evidence="5" id="KW-0342">GTP-binding</keyword>
<dbReference type="GO" id="GO:0005737">
    <property type="term" value="C:cytoplasm"/>
    <property type="evidence" value="ECO:0007669"/>
    <property type="project" value="TreeGrafter"/>
</dbReference>
<dbReference type="AlphaFoldDB" id="A0A0G0GUF8"/>
<organism evidence="7 8">
    <name type="scientific">Candidatus Nomurabacteria bacterium GW2011_GWA1_37_20</name>
    <dbReference type="NCBI Taxonomy" id="1618729"/>
    <lineage>
        <taxon>Bacteria</taxon>
        <taxon>Candidatus Nomuraibacteriota</taxon>
    </lineage>
</organism>
<reference evidence="7 8" key="1">
    <citation type="journal article" date="2015" name="Nature">
        <title>rRNA introns, odd ribosomes, and small enigmatic genomes across a large radiation of phyla.</title>
        <authorList>
            <person name="Brown C.T."/>
            <person name="Hug L.A."/>
            <person name="Thomas B.C."/>
            <person name="Sharon I."/>
            <person name="Castelle C.J."/>
            <person name="Singh A."/>
            <person name="Wilkins M.J."/>
            <person name="Williams K.H."/>
            <person name="Banfield J.F."/>
        </authorList>
    </citation>
    <scope>NUCLEOTIDE SEQUENCE [LARGE SCALE GENOMIC DNA]</scope>
</reference>
<evidence type="ECO:0000313" key="8">
    <source>
        <dbReference type="Proteomes" id="UP000034701"/>
    </source>
</evidence>
<evidence type="ECO:0000256" key="3">
    <source>
        <dbReference type="ARBA" id="ARBA00022741"/>
    </source>
</evidence>
<dbReference type="SUPFAM" id="SSF52156">
    <property type="entry name" value="Initiation factor IF2/eIF5b, domain 3"/>
    <property type="match status" value="1"/>
</dbReference>
<evidence type="ECO:0000256" key="5">
    <source>
        <dbReference type="ARBA" id="ARBA00023134"/>
    </source>
</evidence>
<dbReference type="PANTHER" id="PTHR43381">
    <property type="entry name" value="TRANSLATION INITIATION FACTOR IF-2-RELATED"/>
    <property type="match status" value="1"/>
</dbReference>
<evidence type="ECO:0000313" key="7">
    <source>
        <dbReference type="EMBL" id="KKQ33697.1"/>
    </source>
</evidence>
<dbReference type="PANTHER" id="PTHR43381:SF5">
    <property type="entry name" value="TR-TYPE G DOMAIN-CONTAINING PROTEIN"/>
    <property type="match status" value="1"/>
</dbReference>
<gene>
    <name evidence="7" type="ORF">US45_C0009G0007</name>
</gene>
<sequence>MKTEQQKKNIALRPPVVVVMGHIDHGKSTLLDYIRKTNVTLDEVGGITQNISAYEVLHKDPPRLGETGEKGKDKKITFLDTPGHEAFSKMRERGAFIADIAILIVSAEDGVKPQTIEAWKTIAETKLPAIVAINKIDKPGANIEKTKKELSENEIYLENYGGKIPYVEISAKIGTGVDDLLSLILILAEMENFTGNIEENGSGFVIEADLNPQLGIQATLIIKNGAVHKGMFVVVEDAVCTTRIIQNFKGEAIDTAFPSSPIRLCGFNKIPKVGAAFKTFKNRKEALKCIEDWKDLEVKPPTNSSTEKLVAENKKIIPILLKADVSGSLEAIEKEIAKIKCKGEIESAEFKIVAKGIGPVSLSDIKNISDSENAIVIGFNVKADKSALEAAKKREIPISFFNIIYKMTEWLEEQMENRRPRIKTIETTGRAKIIRAFSRTKERQIIGGKVIEGAIVLNGTVKIMRREFEIGHGKIINLEKGKVKTSAVEEGSEFGMMIESKIEIAPGDIIELFSIAQK</sequence>
<dbReference type="SUPFAM" id="SSF50447">
    <property type="entry name" value="Translation proteins"/>
    <property type="match status" value="2"/>
</dbReference>
<dbReference type="InterPro" id="IPR000795">
    <property type="entry name" value="T_Tr_GTP-bd_dom"/>
</dbReference>
<dbReference type="FunFam" id="3.40.50.300:FF:000019">
    <property type="entry name" value="Translation initiation factor IF-2"/>
    <property type="match status" value="1"/>
</dbReference>
<name>A0A0G0GUF8_9BACT</name>
<dbReference type="PROSITE" id="PS51722">
    <property type="entry name" value="G_TR_2"/>
    <property type="match status" value="1"/>
</dbReference>
<evidence type="ECO:0000256" key="1">
    <source>
        <dbReference type="ARBA" id="ARBA00007733"/>
    </source>
</evidence>
<dbReference type="SUPFAM" id="SSF52540">
    <property type="entry name" value="P-loop containing nucleoside triphosphate hydrolases"/>
    <property type="match status" value="1"/>
</dbReference>
<dbReference type="GO" id="GO:0003924">
    <property type="term" value="F:GTPase activity"/>
    <property type="evidence" value="ECO:0007669"/>
    <property type="project" value="InterPro"/>
</dbReference>
<comment type="caution">
    <text evidence="7">The sequence shown here is derived from an EMBL/GenBank/DDBJ whole genome shotgun (WGS) entry which is preliminary data.</text>
</comment>
<dbReference type="Pfam" id="PF00009">
    <property type="entry name" value="GTP_EFTU"/>
    <property type="match status" value="1"/>
</dbReference>
<dbReference type="InterPro" id="IPR027417">
    <property type="entry name" value="P-loop_NTPase"/>
</dbReference>
<dbReference type="Proteomes" id="UP000034701">
    <property type="component" value="Unassembled WGS sequence"/>
</dbReference>
<dbReference type="GO" id="GO:0005525">
    <property type="term" value="F:GTP binding"/>
    <property type="evidence" value="ECO:0007669"/>
    <property type="project" value="UniProtKB-KW"/>
</dbReference>
<dbReference type="Gene3D" id="2.40.30.10">
    <property type="entry name" value="Translation factors"/>
    <property type="match status" value="2"/>
</dbReference>
<evidence type="ECO:0000256" key="2">
    <source>
        <dbReference type="ARBA" id="ARBA00022540"/>
    </source>
</evidence>
<dbReference type="InterPro" id="IPR036925">
    <property type="entry name" value="TIF_IF2_dom3_sf"/>
</dbReference>
<keyword evidence="2 7" id="KW-0396">Initiation factor</keyword>
<feature type="domain" description="Tr-type G" evidence="6">
    <location>
        <begin position="12"/>
        <end position="193"/>
    </location>
</feature>
<dbReference type="NCBIfam" id="TIGR00231">
    <property type="entry name" value="small_GTP"/>
    <property type="match status" value="1"/>
</dbReference>
<dbReference type="Gene3D" id="3.40.50.300">
    <property type="entry name" value="P-loop containing nucleotide triphosphate hydrolases"/>
    <property type="match status" value="1"/>
</dbReference>
<dbReference type="PATRIC" id="fig|1618729.3.peg.140"/>
<dbReference type="PRINTS" id="PR00315">
    <property type="entry name" value="ELONGATNFCT"/>
</dbReference>
<dbReference type="EMBL" id="LBTA01000009">
    <property type="protein sequence ID" value="KKQ33697.1"/>
    <property type="molecule type" value="Genomic_DNA"/>
</dbReference>
<dbReference type="Pfam" id="PF11987">
    <property type="entry name" value="IF-2"/>
    <property type="match status" value="1"/>
</dbReference>
<keyword evidence="4" id="KW-0648">Protein biosynthesis</keyword>